<reference evidence="1" key="1">
    <citation type="journal article" date="2021" name="bioRxiv">
        <title>Whole Genome Assembly and Annotation of Northern Wild Rice, Zizania palustris L., Supports a Whole Genome Duplication in the Zizania Genus.</title>
        <authorList>
            <person name="Haas M."/>
            <person name="Kono T."/>
            <person name="Macchietto M."/>
            <person name="Millas R."/>
            <person name="McGilp L."/>
            <person name="Shao M."/>
            <person name="Duquette J."/>
            <person name="Hirsch C.N."/>
            <person name="Kimball J."/>
        </authorList>
    </citation>
    <scope>NUCLEOTIDE SEQUENCE</scope>
    <source>
        <tissue evidence="1">Fresh leaf tissue</tissue>
    </source>
</reference>
<accession>A0A8J5RX99</accession>
<sequence length="74" mass="7832">MRSEAAERTLHGGMRVRLHIASGSTACERVQPGEADTGDAISGGGVECSGARPILLGDQHVRHVMARSSDYRSL</sequence>
<reference evidence="1" key="2">
    <citation type="submission" date="2021-02" db="EMBL/GenBank/DDBJ databases">
        <authorList>
            <person name="Kimball J.A."/>
            <person name="Haas M.W."/>
            <person name="Macchietto M."/>
            <person name="Kono T."/>
            <person name="Duquette J."/>
            <person name="Shao M."/>
        </authorList>
    </citation>
    <scope>NUCLEOTIDE SEQUENCE</scope>
    <source>
        <tissue evidence="1">Fresh leaf tissue</tissue>
    </source>
</reference>
<organism evidence="1 2">
    <name type="scientific">Zizania palustris</name>
    <name type="common">Northern wild rice</name>
    <dbReference type="NCBI Taxonomy" id="103762"/>
    <lineage>
        <taxon>Eukaryota</taxon>
        <taxon>Viridiplantae</taxon>
        <taxon>Streptophyta</taxon>
        <taxon>Embryophyta</taxon>
        <taxon>Tracheophyta</taxon>
        <taxon>Spermatophyta</taxon>
        <taxon>Magnoliopsida</taxon>
        <taxon>Liliopsida</taxon>
        <taxon>Poales</taxon>
        <taxon>Poaceae</taxon>
        <taxon>BOP clade</taxon>
        <taxon>Oryzoideae</taxon>
        <taxon>Oryzeae</taxon>
        <taxon>Zizaniinae</taxon>
        <taxon>Zizania</taxon>
    </lineage>
</organism>
<dbReference type="Proteomes" id="UP000729402">
    <property type="component" value="Unassembled WGS sequence"/>
</dbReference>
<keyword evidence="2" id="KW-1185">Reference proteome</keyword>
<gene>
    <name evidence="1" type="ORF">GUJ93_ZPchr0008g13435</name>
</gene>
<evidence type="ECO:0000313" key="1">
    <source>
        <dbReference type="EMBL" id="KAG8047544.1"/>
    </source>
</evidence>
<dbReference type="AlphaFoldDB" id="A0A8J5RX99"/>
<dbReference type="EMBL" id="JAAALK010000290">
    <property type="protein sequence ID" value="KAG8047544.1"/>
    <property type="molecule type" value="Genomic_DNA"/>
</dbReference>
<protein>
    <submittedName>
        <fullName evidence="1">Uncharacterized protein</fullName>
    </submittedName>
</protein>
<evidence type="ECO:0000313" key="2">
    <source>
        <dbReference type="Proteomes" id="UP000729402"/>
    </source>
</evidence>
<name>A0A8J5RX99_ZIZPA</name>
<comment type="caution">
    <text evidence="1">The sequence shown here is derived from an EMBL/GenBank/DDBJ whole genome shotgun (WGS) entry which is preliminary data.</text>
</comment>
<proteinExistence type="predicted"/>